<dbReference type="EMBL" id="QGKV02001507">
    <property type="protein sequence ID" value="KAF3528935.1"/>
    <property type="molecule type" value="Genomic_DNA"/>
</dbReference>
<accession>A0ABQ7B9T7</accession>
<name>A0ABQ7B9T7_BRACR</name>
<evidence type="ECO:0000313" key="1">
    <source>
        <dbReference type="EMBL" id="KAF3528935.1"/>
    </source>
</evidence>
<keyword evidence="2" id="KW-1185">Reference proteome</keyword>
<proteinExistence type="predicted"/>
<protein>
    <submittedName>
        <fullName evidence="1">Uncharacterized protein</fullName>
    </submittedName>
</protein>
<comment type="caution">
    <text evidence="1">The sequence shown here is derived from an EMBL/GenBank/DDBJ whole genome shotgun (WGS) entry which is preliminary data.</text>
</comment>
<organism evidence="1 2">
    <name type="scientific">Brassica cretica</name>
    <name type="common">Mustard</name>
    <dbReference type="NCBI Taxonomy" id="69181"/>
    <lineage>
        <taxon>Eukaryota</taxon>
        <taxon>Viridiplantae</taxon>
        <taxon>Streptophyta</taxon>
        <taxon>Embryophyta</taxon>
        <taxon>Tracheophyta</taxon>
        <taxon>Spermatophyta</taxon>
        <taxon>Magnoliopsida</taxon>
        <taxon>eudicotyledons</taxon>
        <taxon>Gunneridae</taxon>
        <taxon>Pentapetalae</taxon>
        <taxon>rosids</taxon>
        <taxon>malvids</taxon>
        <taxon>Brassicales</taxon>
        <taxon>Brassicaceae</taxon>
        <taxon>Brassiceae</taxon>
        <taxon>Brassica</taxon>
    </lineage>
</organism>
<evidence type="ECO:0000313" key="2">
    <source>
        <dbReference type="Proteomes" id="UP000266723"/>
    </source>
</evidence>
<gene>
    <name evidence="1" type="ORF">DY000_02040951</name>
</gene>
<sequence length="67" mass="7420">MEVVGFTLLEPGNSGIYPTKTWRRRPERKLTRRQEWTGFGAGPVVWIAGVDPAKNASFHGLASSTAY</sequence>
<dbReference type="Proteomes" id="UP000266723">
    <property type="component" value="Unassembled WGS sequence"/>
</dbReference>
<reference evidence="1 2" key="1">
    <citation type="journal article" date="2020" name="BMC Genomics">
        <title>Intraspecific diversification of the crop wild relative Brassica cretica Lam. using demographic model selection.</title>
        <authorList>
            <person name="Kioukis A."/>
            <person name="Michalopoulou V.A."/>
            <person name="Briers L."/>
            <person name="Pirintsos S."/>
            <person name="Studholme D.J."/>
            <person name="Pavlidis P."/>
            <person name="Sarris P.F."/>
        </authorList>
    </citation>
    <scope>NUCLEOTIDE SEQUENCE [LARGE SCALE GENOMIC DNA]</scope>
    <source>
        <strain evidence="2">cv. PFS-1207/04</strain>
    </source>
</reference>